<dbReference type="KEGG" id="vg:80549666"/>
<name>A0A097SRW4_9VIRU</name>
<evidence type="ECO:0000313" key="1">
    <source>
        <dbReference type="EMBL" id="AIU95036.1"/>
    </source>
</evidence>
<reference evidence="1 2" key="1">
    <citation type="journal article" date="2014" name="J. Virol.">
        <title>Comprehensive Molecular Detection of Tick-Borne Phleboviruses Leads to the Retrospective Identification of Taxonomically Unassigned Bunyaviruses and the Discovery of a Novel Member of the Genus Phlebovirus.</title>
        <authorList>
            <person name="Matsuno K."/>
            <person name="Weisend C."/>
            <person name="Kajihara M."/>
            <person name="Matysiak C."/>
            <person name="Williamson B.N."/>
            <person name="Simuunza M."/>
            <person name="Mweene A.S."/>
            <person name="Takada A."/>
            <person name="Tesh R.B."/>
            <person name="Ebihara H."/>
        </authorList>
    </citation>
    <scope>NUCLEOTIDE SEQUENCE [LARGE SCALE GENOMIC DNA]</scope>
    <source>
        <strain evidence="1">LEIV3641A</strain>
    </source>
</reference>
<protein>
    <submittedName>
        <fullName evidence="1">Nonstructural protein</fullName>
    </submittedName>
</protein>
<accession>A0A097SRW4</accession>
<dbReference type="Proteomes" id="UP000098894">
    <property type="component" value="Genome"/>
</dbReference>
<proteinExistence type="predicted"/>
<dbReference type="EMBL" id="KM114254">
    <property type="protein sequence ID" value="AIU95036.1"/>
    <property type="molecule type" value="Genomic_RNA"/>
</dbReference>
<sequence length="313" mass="36200">MDDTRLASNLLLGGLQDNLLVIGGYWRSSIARIREREVPSLYQAEALFFPELESSVYSHTYFPDGGFNFRQQPKPFLLISVMESLLPKGSVWTQGQRSALRWPTGKATTSWLSLASRVLGGNSPIQKCFSWKAFHALLVRSTPESSPSSTVADRIWDLEVKCKRWLKQLGVQEVAMVKGPLLYQVAALQVLCVLRHMAKDLEMASLTELGPCEVEILQVLEWFYPRQLPKYIRTHVDEYIRIEAMFESNPRIYLLMTFASGKEKKRNLQKHLTFEDFYERMTCEESLKYFLETEPSFRKTYFDVSFGKDWPEP</sequence>
<dbReference type="GeneID" id="80549666"/>
<keyword evidence="2" id="KW-1185">Reference proteome</keyword>
<evidence type="ECO:0000313" key="2">
    <source>
        <dbReference type="Proteomes" id="UP000098894"/>
    </source>
</evidence>
<dbReference type="RefSeq" id="YP_010839722.1">
    <property type="nucleotide sequence ID" value="NC_078068.1"/>
</dbReference>
<organism evidence="1 2">
    <name type="scientific">Kismaayo virus</name>
    <dbReference type="NCBI Taxonomy" id="2847813"/>
    <lineage>
        <taxon>Viruses</taxon>
        <taxon>Riboviria</taxon>
        <taxon>Orthornavirae</taxon>
        <taxon>Negarnaviricota</taxon>
        <taxon>Polyploviricotina</taxon>
        <taxon>Bunyaviricetes</taxon>
        <taxon>Hareavirales</taxon>
        <taxon>Phenuiviridae</taxon>
        <taxon>Bandavirus</taxon>
        <taxon>Bandavirus kismaayoense</taxon>
    </lineage>
</organism>